<dbReference type="PIRSF" id="PIRSF038991">
    <property type="entry name" value="Protein_AbrB"/>
    <property type="match status" value="1"/>
</dbReference>
<feature type="transmembrane region" description="Helical" evidence="1">
    <location>
        <begin position="261"/>
        <end position="284"/>
    </location>
</feature>
<name>A0A3D8VGF9_9BACI</name>
<feature type="transmembrane region" description="Helical" evidence="1">
    <location>
        <begin position="81"/>
        <end position="104"/>
    </location>
</feature>
<feature type="transmembrane region" description="Helical" evidence="1">
    <location>
        <begin position="206"/>
        <end position="225"/>
    </location>
</feature>
<keyword evidence="1" id="KW-0472">Membrane</keyword>
<gene>
    <name evidence="2" type="ORF">DXT76_17995</name>
</gene>
<dbReference type="Proteomes" id="UP000257032">
    <property type="component" value="Unassembled WGS sequence"/>
</dbReference>
<sequence length="342" mass="36737">MKPSNKMKTYLIALPGGLLFDFLNIPIPWILGPVVFVVLAKYFTALESETVPAAKNIAFVLLGIQIGLTFSAETFRSIGPYLFPYTILTSAMIALSLVAGLYIAKFGTVDKTTALVGSSPGGLSAMIAVSESMKGNSALVTIFHTLRLISVLFIIPFYVTHGNFDVSTAVVAGVTEGVNKGSYYTIPLYFVAAFIAWKVRDWIPGSLVIIPMLIIGSLKTAGVPFYPLPGIIFTLAQFFLGTYLGHTVSLREIISAGKTCIAFLVLAVSMIGVGIAMAFVLSWWTTMDIKTAVLALAPGGLVEMAITAEQTGGEPAIVSSLQTIRLLMIVLLLPWLFKKLRI</sequence>
<feature type="transmembrane region" description="Helical" evidence="1">
    <location>
        <begin position="316"/>
        <end position="337"/>
    </location>
</feature>
<accession>A0A3D8VGF9</accession>
<dbReference type="PANTHER" id="PTHR38457:SF1">
    <property type="entry name" value="REGULATOR ABRB-RELATED"/>
    <property type="match status" value="1"/>
</dbReference>
<keyword evidence="1" id="KW-1133">Transmembrane helix</keyword>
<evidence type="ECO:0000313" key="3">
    <source>
        <dbReference type="Proteomes" id="UP000257032"/>
    </source>
</evidence>
<feature type="transmembrane region" description="Helical" evidence="1">
    <location>
        <begin position="231"/>
        <end position="249"/>
    </location>
</feature>
<dbReference type="AlphaFoldDB" id="A0A3D8VGF9"/>
<dbReference type="GO" id="GO:0016020">
    <property type="term" value="C:membrane"/>
    <property type="evidence" value="ECO:0007669"/>
    <property type="project" value="InterPro"/>
</dbReference>
<dbReference type="PANTHER" id="PTHR38457">
    <property type="entry name" value="REGULATOR ABRB-RELATED"/>
    <property type="match status" value="1"/>
</dbReference>
<feature type="transmembrane region" description="Helical" evidence="1">
    <location>
        <begin position="25"/>
        <end position="44"/>
    </location>
</feature>
<feature type="transmembrane region" description="Helical" evidence="1">
    <location>
        <begin position="56"/>
        <end position="75"/>
    </location>
</feature>
<dbReference type="RefSeq" id="WP_115894962.1">
    <property type="nucleotide sequence ID" value="NZ_QTLC01000068.1"/>
</dbReference>
<reference evidence="2 3" key="1">
    <citation type="submission" date="2018-08" db="EMBL/GenBank/DDBJ databases">
        <title>Genome sequence of strict halophilic Halobacillus trueperi SS1 isolated from Lunsu, a salty water body of North West Himalayas.</title>
        <authorList>
            <person name="Gupta S."/>
            <person name="Sharma P."/>
            <person name="Dev K."/>
            <person name="Baumler D."/>
            <person name="Sourirajan A."/>
        </authorList>
    </citation>
    <scope>NUCLEOTIDE SEQUENCE [LARGE SCALE GENOMIC DNA]</scope>
    <source>
        <strain evidence="2 3">SS1</strain>
    </source>
</reference>
<feature type="transmembrane region" description="Helical" evidence="1">
    <location>
        <begin position="181"/>
        <end position="199"/>
    </location>
</feature>
<dbReference type="EMBL" id="QTLC01000068">
    <property type="protein sequence ID" value="RDY68443.1"/>
    <property type="molecule type" value="Genomic_DNA"/>
</dbReference>
<dbReference type="InterPro" id="IPR007820">
    <property type="entry name" value="AbrB_fam"/>
</dbReference>
<dbReference type="Pfam" id="PF05145">
    <property type="entry name" value="AbrB"/>
    <property type="match status" value="1"/>
</dbReference>
<keyword evidence="1" id="KW-0812">Transmembrane</keyword>
<dbReference type="InterPro" id="IPR017516">
    <property type="entry name" value="AbrB_dup"/>
</dbReference>
<proteinExistence type="predicted"/>
<evidence type="ECO:0000313" key="2">
    <source>
        <dbReference type="EMBL" id="RDY68443.1"/>
    </source>
</evidence>
<protein>
    <submittedName>
        <fullName evidence="2">AbrB family transcriptional regulator</fullName>
    </submittedName>
</protein>
<organism evidence="2 3">
    <name type="scientific">Halobacillus trueperi</name>
    <dbReference type="NCBI Taxonomy" id="156205"/>
    <lineage>
        <taxon>Bacteria</taxon>
        <taxon>Bacillati</taxon>
        <taxon>Bacillota</taxon>
        <taxon>Bacilli</taxon>
        <taxon>Bacillales</taxon>
        <taxon>Bacillaceae</taxon>
        <taxon>Halobacillus</taxon>
    </lineage>
</organism>
<dbReference type="GO" id="GO:0010468">
    <property type="term" value="P:regulation of gene expression"/>
    <property type="evidence" value="ECO:0007669"/>
    <property type="project" value="InterPro"/>
</dbReference>
<feature type="transmembrane region" description="Helical" evidence="1">
    <location>
        <begin position="138"/>
        <end position="161"/>
    </location>
</feature>
<evidence type="ECO:0000256" key="1">
    <source>
        <dbReference type="SAM" id="Phobius"/>
    </source>
</evidence>
<comment type="caution">
    <text evidence="2">The sequence shown here is derived from an EMBL/GenBank/DDBJ whole genome shotgun (WGS) entry which is preliminary data.</text>
</comment>
<dbReference type="NCBIfam" id="TIGR03082">
    <property type="entry name" value="Gneg_AbrB_dup"/>
    <property type="match status" value="2"/>
</dbReference>